<reference evidence="1" key="1">
    <citation type="submission" date="2025-02" db="EMBL/GenBank/DDBJ databases">
        <title>Complete genome sequences of 52 Bacillus and Priestia strains isolated from West-African fermentations and 26 reference strains from the DSMZ collection.</title>
        <authorList>
            <person name="Wiedenbein E.S."/>
            <person name="Canoy T.S."/>
            <person name="Hui Y."/>
            <person name="Parkouda C."/>
            <person name="Dawende C."/>
            <person name="Ametefe E."/>
            <person name="Jespersen L."/>
            <person name="Nielsen D.S."/>
        </authorList>
    </citation>
    <scope>NUCLEOTIDE SEQUENCE</scope>
    <source>
        <strain evidence="1">PRO122</strain>
    </source>
</reference>
<name>A0AC62A2F2_BACIU</name>
<proteinExistence type="predicted"/>
<dbReference type="EMBL" id="CP121756">
    <property type="protein sequence ID" value="XRL90714.1"/>
    <property type="molecule type" value="Genomic_DNA"/>
</dbReference>
<dbReference type="Proteomes" id="UP001217185">
    <property type="component" value="Chromosome"/>
</dbReference>
<accession>A0AC62A2F2</accession>
<protein>
    <submittedName>
        <fullName evidence="1">Spore coat protein</fullName>
    </submittedName>
</protein>
<sequence length="226" mass="25874">MDQFNQQQQSQMNKGIPGKPHKNHGGHEMFDMHEVLSGTLTVLDQFMMLRQFCKDQELLNILDRQHQFITSQYNITTECFKTGSEPSQKTATYMMKEDNQTVYGMQPSQPKKPVQSMNDIDDSIISRQMLCAIKAQASMLTMASLEMTNPAVRRVLSAQIQEYVEMAFEIFLYQNKYGYYQVPQLDAQDMEQLRNSFAPAQGQMPPTQGGMAEWVSKDFTNNKGIG</sequence>
<evidence type="ECO:0000313" key="2">
    <source>
        <dbReference type="Proteomes" id="UP001217185"/>
    </source>
</evidence>
<organism evidence="1 2">
    <name type="scientific">Bacillus subtilis</name>
    <dbReference type="NCBI Taxonomy" id="1423"/>
    <lineage>
        <taxon>Bacteria</taxon>
        <taxon>Bacillati</taxon>
        <taxon>Bacillota</taxon>
        <taxon>Bacilli</taxon>
        <taxon>Bacillales</taxon>
        <taxon>Bacillaceae</taxon>
        <taxon>Bacillus</taxon>
    </lineage>
</organism>
<evidence type="ECO:0000313" key="1">
    <source>
        <dbReference type="EMBL" id="XRL90714.1"/>
    </source>
</evidence>
<gene>
    <name evidence="1" type="primary">yhcQ</name>
    <name evidence="1" type="ORF">P5658_23160</name>
</gene>